<keyword evidence="3" id="KW-0645">Protease</keyword>
<evidence type="ECO:0000256" key="2">
    <source>
        <dbReference type="ARBA" id="ARBA00022438"/>
    </source>
</evidence>
<comment type="similarity">
    <text evidence="1">Belongs to the peptidase M17 family.</text>
</comment>
<dbReference type="InterPro" id="IPR000819">
    <property type="entry name" value="Peptidase_M17_C"/>
</dbReference>
<name>A0ABQ7FT82_DUNSA</name>
<dbReference type="InterPro" id="IPR011356">
    <property type="entry name" value="Leucine_aapep/pepB"/>
</dbReference>
<comment type="caution">
    <text evidence="6">The sequence shown here is derived from an EMBL/GenBank/DDBJ whole genome shotgun (WGS) entry which is preliminary data.</text>
</comment>
<protein>
    <submittedName>
        <fullName evidence="6">Cytosol aminopeptidase</fullName>
    </submittedName>
</protein>
<proteinExistence type="inferred from homology"/>
<gene>
    <name evidence="6" type="ORF">DUNSADRAFT_7767</name>
</gene>
<reference evidence="6" key="1">
    <citation type="submission" date="2017-08" db="EMBL/GenBank/DDBJ databases">
        <authorList>
            <person name="Polle J.E."/>
            <person name="Barry K."/>
            <person name="Cushman J."/>
            <person name="Schmutz J."/>
            <person name="Tran D."/>
            <person name="Hathwaick L.T."/>
            <person name="Yim W.C."/>
            <person name="Jenkins J."/>
            <person name="Mckie-Krisberg Z.M."/>
            <person name="Prochnik S."/>
            <person name="Lindquist E."/>
            <person name="Dockter R.B."/>
            <person name="Adam C."/>
            <person name="Molina H."/>
            <person name="Bunkerborg J."/>
            <person name="Jin E."/>
            <person name="Buchheim M."/>
            <person name="Magnuson J."/>
        </authorList>
    </citation>
    <scope>NUCLEOTIDE SEQUENCE</scope>
    <source>
        <strain evidence="6">CCAP 19/18</strain>
    </source>
</reference>
<sequence length="144" mass="15603">MKHMERARWSANPTLTGAARSALGANLPAVFSSCDETWSALEAAGIEEDDPIWRLPLHKPYRKMIESKVADISSTAGEGAQGGAIIAALFLREFCADVPRWLHIDTSAWTNSTFSGPGKPEGGEALGLRALWRFVSARYGTNRG</sequence>
<dbReference type="EMBL" id="MU072264">
    <property type="protein sequence ID" value="KAF5825663.1"/>
    <property type="molecule type" value="Genomic_DNA"/>
</dbReference>
<feature type="domain" description="Cytosol aminopeptidase" evidence="5">
    <location>
        <begin position="14"/>
        <end position="131"/>
    </location>
</feature>
<evidence type="ECO:0000259" key="5">
    <source>
        <dbReference type="Pfam" id="PF00883"/>
    </source>
</evidence>
<dbReference type="PANTHER" id="PTHR11963:SF20">
    <property type="entry name" value="PEPTIDASE B"/>
    <property type="match status" value="1"/>
</dbReference>
<dbReference type="PANTHER" id="PTHR11963">
    <property type="entry name" value="LEUCINE AMINOPEPTIDASE-RELATED"/>
    <property type="match status" value="1"/>
</dbReference>
<dbReference type="Proteomes" id="UP000815325">
    <property type="component" value="Unassembled WGS sequence"/>
</dbReference>
<dbReference type="Gene3D" id="3.40.630.10">
    <property type="entry name" value="Zn peptidases"/>
    <property type="match status" value="1"/>
</dbReference>
<dbReference type="Pfam" id="PF00883">
    <property type="entry name" value="Peptidase_M17"/>
    <property type="match status" value="1"/>
</dbReference>
<evidence type="ECO:0000313" key="7">
    <source>
        <dbReference type="Proteomes" id="UP000815325"/>
    </source>
</evidence>
<dbReference type="GO" id="GO:0004177">
    <property type="term" value="F:aminopeptidase activity"/>
    <property type="evidence" value="ECO:0007669"/>
    <property type="project" value="UniProtKB-KW"/>
</dbReference>
<dbReference type="SUPFAM" id="SSF53187">
    <property type="entry name" value="Zn-dependent exopeptidases"/>
    <property type="match status" value="1"/>
</dbReference>
<organism evidence="6 7">
    <name type="scientific">Dunaliella salina</name>
    <name type="common">Green alga</name>
    <name type="synonym">Protococcus salinus</name>
    <dbReference type="NCBI Taxonomy" id="3046"/>
    <lineage>
        <taxon>Eukaryota</taxon>
        <taxon>Viridiplantae</taxon>
        <taxon>Chlorophyta</taxon>
        <taxon>core chlorophytes</taxon>
        <taxon>Chlorophyceae</taxon>
        <taxon>CS clade</taxon>
        <taxon>Chlamydomonadales</taxon>
        <taxon>Dunaliellaceae</taxon>
        <taxon>Dunaliella</taxon>
    </lineage>
</organism>
<evidence type="ECO:0000256" key="1">
    <source>
        <dbReference type="ARBA" id="ARBA00009528"/>
    </source>
</evidence>
<evidence type="ECO:0000256" key="4">
    <source>
        <dbReference type="ARBA" id="ARBA00022801"/>
    </source>
</evidence>
<accession>A0ABQ7FT82</accession>
<keyword evidence="2 6" id="KW-0031">Aminopeptidase</keyword>
<feature type="non-terminal residue" evidence="6">
    <location>
        <position position="1"/>
    </location>
</feature>
<evidence type="ECO:0000256" key="3">
    <source>
        <dbReference type="ARBA" id="ARBA00022670"/>
    </source>
</evidence>
<keyword evidence="4" id="KW-0378">Hydrolase</keyword>
<evidence type="ECO:0000313" key="6">
    <source>
        <dbReference type="EMBL" id="KAF5825663.1"/>
    </source>
</evidence>
<dbReference type="PROSITE" id="PS51257">
    <property type="entry name" value="PROKAR_LIPOPROTEIN"/>
    <property type="match status" value="1"/>
</dbReference>
<keyword evidence="7" id="KW-1185">Reference proteome</keyword>